<dbReference type="GO" id="GO:0006744">
    <property type="term" value="P:ubiquinone biosynthetic process"/>
    <property type="evidence" value="ECO:0007669"/>
    <property type="project" value="TreeGrafter"/>
</dbReference>
<dbReference type="Gene3D" id="1.20.5.570">
    <property type="entry name" value="Single helix bin"/>
    <property type="match status" value="1"/>
</dbReference>
<evidence type="ECO:0000259" key="3">
    <source>
        <dbReference type="Pfam" id="PF20695"/>
    </source>
</evidence>
<organism evidence="5">
    <name type="scientific">Magnetococcus massalia (strain MO-1)</name>
    <dbReference type="NCBI Taxonomy" id="451514"/>
    <lineage>
        <taxon>Bacteria</taxon>
        <taxon>Pseudomonadati</taxon>
        <taxon>Pseudomonadota</taxon>
        <taxon>Magnetococcia</taxon>
        <taxon>Magnetococcales</taxon>
        <taxon>Magnetococcaceae</taxon>
        <taxon>Magnetococcus</taxon>
    </lineage>
</organism>
<dbReference type="InterPro" id="IPR049381">
    <property type="entry name" value="UbiD-like_C"/>
</dbReference>
<dbReference type="Pfam" id="PF20696">
    <property type="entry name" value="UbiD_C"/>
    <property type="match status" value="2"/>
</dbReference>
<feature type="domain" description="3-octaprenyl-4-hydroxybenzoate carboxy-lyase-like N-terminal" evidence="3">
    <location>
        <begin position="19"/>
        <end position="97"/>
    </location>
</feature>
<keyword evidence="5" id="KW-0456">Lyase</keyword>
<sequence length="622" mass="68173">MSASNRRFPKQFADLASFIRFLESQGELVRIRHTVDPKLEMTEIATRLLASGGPAVLFESVKGFDYPVLNNLFGTEKRVALAIGSDLSALEELGELLAYLRQPDPPSGGVGGLLGTAKKMSVVRHMATKTQRRAPWQQSVMDGDDVDLTQLPIQSCWPGDAAPLVTWPVVITQGPDRGPVNLGIYRMQLLGRNRLIMRWLKHRGGAQHSRSFNGPMPVAVAIGCDPGTLLAAVTPIPDSLSEYAFAGLLREQNVPVVKGAVSGLPIPVSAEIVLEGTVDLDDRADEGPYGDHTGYYNEVESFPVFTVKRISMRRNPVYLSTFTGRPPDEPSVLALALNRLFVPMLRKQFEEITAFHLPAEACSYRVAVIAMRKNYPGHAFRVMAGVWGFLRQFLYTKYLIVVDEGVDIQDWDAVMRAVGRHADGRRDLQVLTNTPIDYLDFASPVAGLGGKLGIDATTKQGAECEVLTTHSVQPTEEALNRWAATLQRTESPIQGIHLRPDAAMAVVAVQKGAALNLAQFASTLVATDDKRSVPRQIWLVDPTIDLASWDDLLWVIATCSDAGRDVWIDPEYGTFVVDATTKLAGETQREWGVPLTMTAEVVENVTAYWPKLGLPGPGTPIW</sequence>
<dbReference type="SUPFAM" id="SSF143968">
    <property type="entry name" value="UbiD C-terminal domain-like"/>
    <property type="match status" value="2"/>
</dbReference>
<accession>A0A1S7LNY6</accession>
<dbReference type="FunFam" id="3.40.1670.10:FF:000001">
    <property type="entry name" value="3-octaprenyl-4-hydroxybenzoate carboxy-lyase"/>
    <property type="match status" value="1"/>
</dbReference>
<dbReference type="EMBL" id="LO017727">
    <property type="protein sequence ID" value="CRH07837.1"/>
    <property type="molecule type" value="Genomic_DNA"/>
</dbReference>
<dbReference type="GO" id="GO:0008694">
    <property type="term" value="F:4-hydroxy-3-polyprenylbenzoate decarboxylase activity"/>
    <property type="evidence" value="ECO:0007669"/>
    <property type="project" value="TreeGrafter"/>
</dbReference>
<evidence type="ECO:0000259" key="2">
    <source>
        <dbReference type="Pfam" id="PF01977"/>
    </source>
</evidence>
<dbReference type="NCBIfam" id="TIGR00148">
    <property type="entry name" value="UbiD family decarboxylase"/>
    <property type="match status" value="1"/>
</dbReference>
<dbReference type="InterPro" id="IPR002830">
    <property type="entry name" value="UbiD"/>
</dbReference>
<name>A0A1S7LNY6_MAGMO</name>
<dbReference type="InterPro" id="IPR049383">
    <property type="entry name" value="UbiD-like_N"/>
</dbReference>
<protein>
    <submittedName>
        <fullName evidence="5">3-octaprenyl-4-hydroxybenzoate carboxy-lyase</fullName>
        <ecNumber evidence="5">4.1.1.-</ecNumber>
    </submittedName>
</protein>
<feature type="domain" description="3-octaprenyl-4-hydroxybenzoate carboxy-lyase-like Rift-related" evidence="2">
    <location>
        <begin position="131"/>
        <end position="326"/>
    </location>
</feature>
<gene>
    <name evidence="5" type="primary">ubiD</name>
    <name evidence="5" type="ORF">MAGMO_3705</name>
</gene>
<comment type="similarity">
    <text evidence="1">Belongs to the UbiD family.</text>
</comment>
<evidence type="ECO:0000259" key="4">
    <source>
        <dbReference type="Pfam" id="PF20696"/>
    </source>
</evidence>
<evidence type="ECO:0000256" key="1">
    <source>
        <dbReference type="ARBA" id="ARBA00010021"/>
    </source>
</evidence>
<feature type="domain" description="3-octaprenyl-4-hydroxybenzoate carboxy-lyase-like C-terminal" evidence="4">
    <location>
        <begin position="332"/>
        <end position="456"/>
    </location>
</feature>
<dbReference type="InterPro" id="IPR048304">
    <property type="entry name" value="UbiD_Rift_dom"/>
</dbReference>
<dbReference type="AlphaFoldDB" id="A0A1S7LNY6"/>
<dbReference type="Pfam" id="PF01977">
    <property type="entry name" value="UbiD"/>
    <property type="match status" value="1"/>
</dbReference>
<dbReference type="GO" id="GO:0005829">
    <property type="term" value="C:cytosol"/>
    <property type="evidence" value="ECO:0007669"/>
    <property type="project" value="TreeGrafter"/>
</dbReference>
<reference evidence="5" key="1">
    <citation type="submission" date="2015-04" db="EMBL/GenBank/DDBJ databases">
        <authorList>
            <person name="Syromyatnikov M.Y."/>
            <person name="Popov V.N."/>
        </authorList>
    </citation>
    <scope>NUCLEOTIDE SEQUENCE</scope>
    <source>
        <strain evidence="5">MO-1</strain>
    </source>
</reference>
<evidence type="ECO:0000313" key="5">
    <source>
        <dbReference type="EMBL" id="CRH07837.1"/>
    </source>
</evidence>
<dbReference type="PANTHER" id="PTHR30108:SF17">
    <property type="entry name" value="FERULIC ACID DECARBOXYLASE 1"/>
    <property type="match status" value="1"/>
</dbReference>
<dbReference type="SUPFAM" id="SSF50475">
    <property type="entry name" value="FMN-binding split barrel"/>
    <property type="match status" value="1"/>
</dbReference>
<dbReference type="Gene3D" id="3.40.1670.10">
    <property type="entry name" value="UbiD C-terminal domain-like"/>
    <property type="match status" value="1"/>
</dbReference>
<proteinExistence type="inferred from homology"/>
<dbReference type="Pfam" id="PF20695">
    <property type="entry name" value="UbiD_N"/>
    <property type="match status" value="1"/>
</dbReference>
<dbReference type="EC" id="4.1.1.-" evidence="5"/>
<feature type="domain" description="3-octaprenyl-4-hydroxybenzoate carboxy-lyase-like C-terminal" evidence="4">
    <location>
        <begin position="487"/>
        <end position="582"/>
    </location>
</feature>
<dbReference type="PANTHER" id="PTHR30108">
    <property type="entry name" value="3-OCTAPRENYL-4-HYDROXYBENZOATE CARBOXY-LYASE-RELATED"/>
    <property type="match status" value="1"/>
</dbReference>